<feature type="binding site" evidence="6">
    <location>
        <position position="10"/>
    </location>
    <ligand>
        <name>FMN</name>
        <dbReference type="ChEBI" id="CHEBI:58210"/>
    </ligand>
</feature>
<name>A0A5C1HSU2_9SPHI</name>
<evidence type="ECO:0000259" key="7">
    <source>
        <dbReference type="Pfam" id="PF02525"/>
    </source>
</evidence>
<organism evidence="8 9">
    <name type="scientific">Mucilaginibacter rubeus</name>
    <dbReference type="NCBI Taxonomy" id="2027860"/>
    <lineage>
        <taxon>Bacteria</taxon>
        <taxon>Pseudomonadati</taxon>
        <taxon>Bacteroidota</taxon>
        <taxon>Sphingobacteriia</taxon>
        <taxon>Sphingobacteriales</taxon>
        <taxon>Sphingobacteriaceae</taxon>
        <taxon>Mucilaginibacter</taxon>
    </lineage>
</organism>
<dbReference type="GO" id="GO:0009055">
    <property type="term" value="F:electron transfer activity"/>
    <property type="evidence" value="ECO:0007669"/>
    <property type="project" value="UniProtKB-UniRule"/>
</dbReference>
<dbReference type="InterPro" id="IPR050104">
    <property type="entry name" value="FMN-dep_NADH:Q_OxRdtase_AzoR1"/>
</dbReference>
<dbReference type="InterPro" id="IPR029039">
    <property type="entry name" value="Flavoprotein-like_sf"/>
</dbReference>
<keyword evidence="4 6" id="KW-0520">NAD</keyword>
<evidence type="ECO:0000256" key="1">
    <source>
        <dbReference type="ARBA" id="ARBA00022630"/>
    </source>
</evidence>
<accession>A0A5C1HSU2</accession>
<gene>
    <name evidence="6" type="primary">azoR</name>
    <name evidence="8" type="ORF">DEO27_000345</name>
</gene>
<comment type="caution">
    <text evidence="6">Lacks conserved residue(s) required for the propagation of feature annotation.</text>
</comment>
<comment type="similarity">
    <text evidence="6">Belongs to the azoreductase type 1 family.</text>
</comment>
<evidence type="ECO:0000256" key="6">
    <source>
        <dbReference type="HAMAP-Rule" id="MF_01216"/>
    </source>
</evidence>
<comment type="catalytic activity">
    <reaction evidence="6">
        <text>2 a quinone + NADH + H(+) = 2 a 1,4-benzosemiquinone + NAD(+)</text>
        <dbReference type="Rhea" id="RHEA:65952"/>
        <dbReference type="ChEBI" id="CHEBI:15378"/>
        <dbReference type="ChEBI" id="CHEBI:57540"/>
        <dbReference type="ChEBI" id="CHEBI:57945"/>
        <dbReference type="ChEBI" id="CHEBI:132124"/>
        <dbReference type="ChEBI" id="CHEBI:134225"/>
    </reaction>
</comment>
<evidence type="ECO:0000256" key="3">
    <source>
        <dbReference type="ARBA" id="ARBA00023002"/>
    </source>
</evidence>
<dbReference type="PANTHER" id="PTHR43741:SF4">
    <property type="entry name" value="FMN-DEPENDENT NADH:QUINONE OXIDOREDUCTASE"/>
    <property type="match status" value="1"/>
</dbReference>
<dbReference type="InterPro" id="IPR003680">
    <property type="entry name" value="Flavodoxin_fold"/>
</dbReference>
<dbReference type="Proteomes" id="UP000251402">
    <property type="component" value="Chromosome"/>
</dbReference>
<feature type="binding site" evidence="6">
    <location>
        <begin position="141"/>
        <end position="144"/>
    </location>
    <ligand>
        <name>FMN</name>
        <dbReference type="ChEBI" id="CHEBI:58210"/>
    </ligand>
</feature>
<evidence type="ECO:0000313" key="8">
    <source>
        <dbReference type="EMBL" id="QEM08533.1"/>
    </source>
</evidence>
<keyword evidence="9" id="KW-1185">Reference proteome</keyword>
<comment type="function">
    <text evidence="6">Also exhibits azoreductase activity. Catalyzes the reductive cleavage of the azo bond in aromatic azo compounds to the corresponding amines.</text>
</comment>
<dbReference type="PANTHER" id="PTHR43741">
    <property type="entry name" value="FMN-DEPENDENT NADH-AZOREDUCTASE 1"/>
    <property type="match status" value="1"/>
</dbReference>
<reference evidence="8" key="1">
    <citation type="submission" date="2019-08" db="EMBL/GenBank/DDBJ databases">
        <title>Comparative genome analysis confer to the adaptation heavy metal polluted environment.</title>
        <authorList>
            <person name="Li Y."/>
        </authorList>
    </citation>
    <scope>NUCLEOTIDE SEQUENCE [LARGE SCALE GENOMIC DNA]</scope>
    <source>
        <strain evidence="8">P1</strain>
    </source>
</reference>
<dbReference type="Gene3D" id="3.40.50.360">
    <property type="match status" value="1"/>
</dbReference>
<comment type="subunit">
    <text evidence="6">Homodimer.</text>
</comment>
<dbReference type="OrthoDB" id="9805013at2"/>
<sequence length="205" mass="22725">MKNILHIISSPKGEHGHSVKLARAIIKQLCNQHKECKIAERDLLAAELPYLDGLHISALFKNEAERSDDENQKLSYSDAVLREIKAADIIVLGAPMYNFGIHAALKAYIDQIVRFGHTIAYQRDGSRIGLLKDKVVYLAITAGGNYTNSGFDPVNDYIVNYLQTILNYMGIETIIPLIIEGTAAPDFMVDYDQICNDIQSATAVS</sequence>
<dbReference type="EMBL" id="CP043450">
    <property type="protein sequence ID" value="QEM08533.1"/>
    <property type="molecule type" value="Genomic_DNA"/>
</dbReference>
<comment type="function">
    <text evidence="6">Quinone reductase that provides resistance to thiol-specific stress caused by electrophilic quinones.</text>
</comment>
<evidence type="ECO:0000313" key="9">
    <source>
        <dbReference type="Proteomes" id="UP000251402"/>
    </source>
</evidence>
<dbReference type="AlphaFoldDB" id="A0A5C1HSU2"/>
<feature type="binding site" evidence="6">
    <location>
        <begin position="96"/>
        <end position="99"/>
    </location>
    <ligand>
        <name>FMN</name>
        <dbReference type="ChEBI" id="CHEBI:58210"/>
    </ligand>
</feature>
<keyword evidence="3 6" id="KW-0560">Oxidoreductase</keyword>
<feature type="domain" description="Flavodoxin-like fold" evidence="7">
    <location>
        <begin position="2"/>
        <end position="186"/>
    </location>
</feature>
<comment type="cofactor">
    <cofactor evidence="6">
        <name>FMN</name>
        <dbReference type="ChEBI" id="CHEBI:58210"/>
    </cofactor>
    <text evidence="6">Binds 1 FMN per subunit.</text>
</comment>
<comment type="catalytic activity">
    <reaction evidence="5">
        <text>N,N-dimethyl-1,4-phenylenediamine + anthranilate + 2 NAD(+) = 2-(4-dimethylaminophenyl)diazenylbenzoate + 2 NADH + 2 H(+)</text>
        <dbReference type="Rhea" id="RHEA:55872"/>
        <dbReference type="ChEBI" id="CHEBI:15378"/>
        <dbReference type="ChEBI" id="CHEBI:15783"/>
        <dbReference type="ChEBI" id="CHEBI:16567"/>
        <dbReference type="ChEBI" id="CHEBI:57540"/>
        <dbReference type="ChEBI" id="CHEBI:57945"/>
        <dbReference type="ChEBI" id="CHEBI:71579"/>
        <dbReference type="EC" id="1.7.1.17"/>
    </reaction>
    <physiologicalReaction direction="right-to-left" evidence="5">
        <dbReference type="Rhea" id="RHEA:55874"/>
    </physiologicalReaction>
</comment>
<dbReference type="GO" id="GO:0016655">
    <property type="term" value="F:oxidoreductase activity, acting on NAD(P)H, quinone or similar compound as acceptor"/>
    <property type="evidence" value="ECO:0007669"/>
    <property type="project" value="InterPro"/>
</dbReference>
<dbReference type="GO" id="GO:0010181">
    <property type="term" value="F:FMN binding"/>
    <property type="evidence" value="ECO:0007669"/>
    <property type="project" value="UniProtKB-UniRule"/>
</dbReference>
<keyword evidence="2 6" id="KW-0288">FMN</keyword>
<evidence type="ECO:0000256" key="2">
    <source>
        <dbReference type="ARBA" id="ARBA00022643"/>
    </source>
</evidence>
<evidence type="ECO:0000256" key="4">
    <source>
        <dbReference type="ARBA" id="ARBA00023027"/>
    </source>
</evidence>
<dbReference type="KEGG" id="mrub:DEO27_000345"/>
<dbReference type="SUPFAM" id="SSF52218">
    <property type="entry name" value="Flavoproteins"/>
    <property type="match status" value="1"/>
</dbReference>
<dbReference type="EC" id="1.6.5.-" evidence="6"/>
<dbReference type="HAMAP" id="MF_01216">
    <property type="entry name" value="Azoreductase_type1"/>
    <property type="match status" value="1"/>
</dbReference>
<dbReference type="GO" id="GO:0016652">
    <property type="term" value="F:oxidoreductase activity, acting on NAD(P)H as acceptor"/>
    <property type="evidence" value="ECO:0007669"/>
    <property type="project" value="UniProtKB-UniRule"/>
</dbReference>
<dbReference type="EC" id="1.7.1.17" evidence="6"/>
<dbReference type="RefSeq" id="WP_112573408.1">
    <property type="nucleotide sequence ID" value="NZ_CP043450.1"/>
</dbReference>
<keyword evidence="1 6" id="KW-0285">Flavoprotein</keyword>
<protein>
    <recommendedName>
        <fullName evidence="6">FMN dependent NADH:quinone oxidoreductase</fullName>
        <ecNumber evidence="6">1.6.5.-</ecNumber>
    </recommendedName>
    <alternativeName>
        <fullName evidence="6">Azo-dye reductase</fullName>
    </alternativeName>
    <alternativeName>
        <fullName evidence="6">FMN-dependent NADH-azo compound oxidoreductase</fullName>
    </alternativeName>
    <alternativeName>
        <fullName evidence="6">FMN-dependent NADH-azoreductase</fullName>
        <ecNumber evidence="6">1.7.1.17</ecNumber>
    </alternativeName>
</protein>
<dbReference type="Pfam" id="PF02525">
    <property type="entry name" value="Flavodoxin_2"/>
    <property type="match status" value="1"/>
</dbReference>
<evidence type="ECO:0000256" key="5">
    <source>
        <dbReference type="ARBA" id="ARBA00048542"/>
    </source>
</evidence>
<dbReference type="InterPro" id="IPR023048">
    <property type="entry name" value="NADH:quinone_OxRdtase_FMN_depd"/>
</dbReference>
<proteinExistence type="inferred from homology"/>